<feature type="compositionally biased region" description="Low complexity" evidence="16">
    <location>
        <begin position="1136"/>
        <end position="1170"/>
    </location>
</feature>
<evidence type="ECO:0000256" key="3">
    <source>
        <dbReference type="ARBA" id="ARBA00009634"/>
    </source>
</evidence>
<evidence type="ECO:0000313" key="21">
    <source>
        <dbReference type="Proteomes" id="UP000015102"/>
    </source>
</evidence>
<dbReference type="InterPro" id="IPR000483">
    <property type="entry name" value="Cys-rich_flank_reg_C"/>
</dbReference>
<evidence type="ECO:0000256" key="10">
    <source>
        <dbReference type="ARBA" id="ARBA00022859"/>
    </source>
</evidence>
<dbReference type="HOGENOM" id="CLU_004280_0_0_1"/>
<feature type="compositionally biased region" description="Low complexity" evidence="16">
    <location>
        <begin position="1117"/>
        <end position="1127"/>
    </location>
</feature>
<dbReference type="GO" id="GO:0007165">
    <property type="term" value="P:signal transduction"/>
    <property type="evidence" value="ECO:0007669"/>
    <property type="project" value="InterPro"/>
</dbReference>
<dbReference type="FunFam" id="3.80.10.10:FF:000448">
    <property type="entry name" value="Toll-like receptor 7"/>
    <property type="match status" value="1"/>
</dbReference>
<keyword evidence="14" id="KW-1015">Disulfide bond</keyword>
<feature type="region of interest" description="Disordered" evidence="16">
    <location>
        <begin position="1018"/>
        <end position="1048"/>
    </location>
</feature>
<evidence type="ECO:0000256" key="4">
    <source>
        <dbReference type="ARBA" id="ARBA00022475"/>
    </source>
</evidence>
<dbReference type="STRING" id="36166.T1GEJ0"/>
<dbReference type="FunFam" id="3.80.10.10:FF:000355">
    <property type="entry name" value="Toll-like receptor Tollo"/>
    <property type="match status" value="1"/>
</dbReference>
<dbReference type="Pfam" id="PF01582">
    <property type="entry name" value="TIR"/>
    <property type="match status" value="1"/>
</dbReference>
<feature type="compositionally biased region" description="Polar residues" evidence="16">
    <location>
        <begin position="1033"/>
        <end position="1042"/>
    </location>
</feature>
<evidence type="ECO:0000256" key="17">
    <source>
        <dbReference type="SAM" id="Phobius"/>
    </source>
</evidence>
<reference evidence="21" key="1">
    <citation type="submission" date="2013-02" db="EMBL/GenBank/DDBJ databases">
        <authorList>
            <person name="Hughes D."/>
        </authorList>
    </citation>
    <scope>NUCLEOTIDE SEQUENCE</scope>
    <source>
        <strain>Durham</strain>
        <strain evidence="21">NC isolate 2 -- Noor lab</strain>
    </source>
</reference>
<feature type="chain" id="PRO_5004577278" description="TIR domain-containing protein" evidence="18">
    <location>
        <begin position="25"/>
        <end position="1179"/>
    </location>
</feature>
<accession>T1GEJ0</accession>
<dbReference type="InterPro" id="IPR003591">
    <property type="entry name" value="Leu-rich_rpt_typical-subtyp"/>
</dbReference>
<evidence type="ECO:0000256" key="12">
    <source>
        <dbReference type="ARBA" id="ARBA00023027"/>
    </source>
</evidence>
<evidence type="ECO:0000256" key="18">
    <source>
        <dbReference type="SAM" id="SignalP"/>
    </source>
</evidence>
<keyword evidence="6" id="KW-0433">Leucine-rich repeat</keyword>
<dbReference type="SUPFAM" id="SSF52047">
    <property type="entry name" value="RNI-like"/>
    <property type="match status" value="1"/>
</dbReference>
<evidence type="ECO:0000313" key="20">
    <source>
        <dbReference type="EnsemblMetazoa" id="MESCA001754-PA"/>
    </source>
</evidence>
<dbReference type="PROSITE" id="PS51450">
    <property type="entry name" value="LRR"/>
    <property type="match status" value="6"/>
</dbReference>
<dbReference type="GO" id="GO:0005886">
    <property type="term" value="C:plasma membrane"/>
    <property type="evidence" value="ECO:0007669"/>
    <property type="project" value="UniProtKB-SubCell"/>
</dbReference>
<dbReference type="SUPFAM" id="SSF52058">
    <property type="entry name" value="L domain-like"/>
    <property type="match status" value="2"/>
</dbReference>
<dbReference type="SMART" id="SM00082">
    <property type="entry name" value="LRRCT"/>
    <property type="match status" value="1"/>
</dbReference>
<dbReference type="EnsemblMetazoa" id="MESCA001754-RA">
    <property type="protein sequence ID" value="MESCA001754-PA"/>
    <property type="gene ID" value="MESCA001754"/>
</dbReference>
<dbReference type="Gene3D" id="3.80.10.10">
    <property type="entry name" value="Ribonuclease Inhibitor"/>
    <property type="match status" value="4"/>
</dbReference>
<dbReference type="SMART" id="SM00364">
    <property type="entry name" value="LRR_BAC"/>
    <property type="match status" value="4"/>
</dbReference>
<feature type="signal peptide" evidence="18">
    <location>
        <begin position="1"/>
        <end position="24"/>
    </location>
</feature>
<protein>
    <recommendedName>
        <fullName evidence="19">TIR domain-containing protein</fullName>
    </recommendedName>
</protein>
<keyword evidence="11 17" id="KW-1133">Transmembrane helix</keyword>
<name>T1GEJ0_MEGSC</name>
<sequence length="1179" mass="134476">MDYKFVVALIAILSLFGCPFTSLATAANQCSLEFNGTTSVTCNIRTIDKSGLDLLAADGTSRLDIKCNDVFLFESQLPQNVFARLQTLEELSIESCKLLQLPNNAFEGLSATKVLKVRTKNSEWGLGKSLELFPDSLIGLKQLTALHLKNLGFTNMVCNGGSELQVLDLSYNELKTIPENWGVSRFRRLQHLNLQNNNITELHAESFAGLSSLRVINVSNNHLETLPIGLFAGSKELREIHLQHNELYELPKGLFHRLEQLLVLDLSSNQLTSHHVDNTTFAGLIRLIVLNLANNALTRIDYRTFKELYFLQILNLRNNSIGHIEDNAFLPLYNLHTLNLAENRLHTLDDKLFNGLYVLSKLTLNNNLISVIEGSVFKNCSDLKELDLSSNQLTDVPEAIQDLAMLRTLDLGENQISTFTNGSFRNLHQLTGLRLIDNRIGNITVGMFWDLPRLSVLNLAKNRIQSIERGSFDRMWKSKQFDWIEISCQILMPNTFVHKGNLARVDLYANALNQLQLQLLRIAKIDEEQPQPEFYLGGNPFQCDCSMEWLQRINNMTTGHYPKVMDLQNIECMMPHARGSPQRPLTSLKSKDFLCRYEAHCFALCHCCDFDACDCEMTCPSNCTCYHDQTWGTNVVDCGGYQTSNLPKRVPMDSTIVYLDGNMFPILDNHAFIGRKNLRELYVNNSGVTSIKPKTFSGLTSLAILHLEDNKLKVLRLDGNKLHSIPIWQMQLSQFKTNIKSLYLGGNEWSCRCKFLQELTTFVADNALIIQDSQDIYCMDAVTGKKELDFNATSACSDYYAGGSVLQNGIPKTYLPLLAVALIFIFLFVILIVIFVFREPLRIWLFAHYGVRVFGPRCEESEKLYDAVLLHSAKDTEFVMQCLITELEAGRPPLRICLQHRDLSHEATHFQVLEAARVSRRVIILLTRNFLQTEWSRCELRRAVHDALRGRPHKLVIIEEPDVCLEAEMDVELVPYLKTSGVNRIRRNDRHFWEKLRYALPVDFPYRGNNYTIDHMTHEPPPPAYCPDGEDPNYSSATTATPSPRPSRRAVELLQAQFPQMSHHPNPHYQQSGHVRPPSEHIYSSIDSDYSTLDNENVMMMPQQQAAVNSLHRSMHQHQQQPQYNPHHTWRPAPSQDMQLQKQQQQQHHQQQQQQTPQQTTPQEVVPGQQGPHVQAYLV</sequence>
<evidence type="ECO:0000256" key="1">
    <source>
        <dbReference type="ARBA" id="ARBA00004162"/>
    </source>
</evidence>
<keyword evidence="9" id="KW-0677">Repeat</keyword>
<keyword evidence="13 17" id="KW-0472">Membrane</keyword>
<keyword evidence="5" id="KW-0399">Innate immunity</keyword>
<evidence type="ECO:0000256" key="6">
    <source>
        <dbReference type="ARBA" id="ARBA00022614"/>
    </source>
</evidence>
<keyword evidence="21" id="KW-1185">Reference proteome</keyword>
<evidence type="ECO:0000256" key="11">
    <source>
        <dbReference type="ARBA" id="ARBA00022989"/>
    </source>
</evidence>
<proteinExistence type="inferred from homology"/>
<dbReference type="GO" id="GO:0048666">
    <property type="term" value="P:neuron development"/>
    <property type="evidence" value="ECO:0007669"/>
    <property type="project" value="UniProtKB-ARBA"/>
</dbReference>
<feature type="domain" description="TIR" evidence="19">
    <location>
        <begin position="863"/>
        <end position="1000"/>
    </location>
</feature>
<comment type="subcellular location">
    <subcellularLocation>
        <location evidence="1">Cell membrane</location>
        <topology evidence="1">Single-pass membrane protein</topology>
    </subcellularLocation>
    <subcellularLocation>
        <location evidence="2">Membrane</location>
        <topology evidence="2">Single-pass type I membrane protein</topology>
    </subcellularLocation>
</comment>
<keyword evidence="4" id="KW-1003">Cell membrane</keyword>
<dbReference type="OMA" id="WSCRCKF"/>
<dbReference type="Proteomes" id="UP000015102">
    <property type="component" value="Unassembled WGS sequence"/>
</dbReference>
<evidence type="ECO:0000256" key="16">
    <source>
        <dbReference type="SAM" id="MobiDB-lite"/>
    </source>
</evidence>
<dbReference type="Gene3D" id="3.40.50.10140">
    <property type="entry name" value="Toll/interleukin-1 receptor homology (TIR) domain"/>
    <property type="match status" value="1"/>
</dbReference>
<evidence type="ECO:0000256" key="13">
    <source>
        <dbReference type="ARBA" id="ARBA00023136"/>
    </source>
</evidence>
<dbReference type="PROSITE" id="PS50104">
    <property type="entry name" value="TIR"/>
    <property type="match status" value="1"/>
</dbReference>
<keyword evidence="8 18" id="KW-0732">Signal</keyword>
<evidence type="ECO:0000256" key="5">
    <source>
        <dbReference type="ARBA" id="ARBA00022588"/>
    </source>
</evidence>
<comment type="similarity">
    <text evidence="3">Belongs to the Toll-like receptor family.</text>
</comment>
<dbReference type="PANTHER" id="PTHR24366">
    <property type="entry name" value="IG(IMMUNOGLOBULIN) AND LRR(LEUCINE RICH REPEAT) DOMAINS"/>
    <property type="match status" value="1"/>
</dbReference>
<dbReference type="GO" id="GO:0010556">
    <property type="term" value="P:regulation of macromolecule biosynthetic process"/>
    <property type="evidence" value="ECO:0007669"/>
    <property type="project" value="UniProtKB-ARBA"/>
</dbReference>
<evidence type="ECO:0000256" key="7">
    <source>
        <dbReference type="ARBA" id="ARBA00022692"/>
    </source>
</evidence>
<feature type="region of interest" description="Disordered" evidence="16">
    <location>
        <begin position="1061"/>
        <end position="1086"/>
    </location>
</feature>
<feature type="transmembrane region" description="Helical" evidence="17">
    <location>
        <begin position="814"/>
        <end position="837"/>
    </location>
</feature>
<evidence type="ECO:0000256" key="2">
    <source>
        <dbReference type="ARBA" id="ARBA00004479"/>
    </source>
</evidence>
<keyword evidence="15" id="KW-0675">Receptor</keyword>
<dbReference type="SMART" id="SM00369">
    <property type="entry name" value="LRR_TYP"/>
    <property type="match status" value="16"/>
</dbReference>
<keyword evidence="12" id="KW-0520">NAD</keyword>
<dbReference type="SMART" id="SM00255">
    <property type="entry name" value="TIR"/>
    <property type="match status" value="1"/>
</dbReference>
<dbReference type="Pfam" id="PF13855">
    <property type="entry name" value="LRR_8"/>
    <property type="match status" value="5"/>
</dbReference>
<evidence type="ECO:0000256" key="15">
    <source>
        <dbReference type="ARBA" id="ARBA00023170"/>
    </source>
</evidence>
<evidence type="ECO:0000256" key="8">
    <source>
        <dbReference type="ARBA" id="ARBA00022729"/>
    </source>
</evidence>
<dbReference type="PROSITE" id="PS51257">
    <property type="entry name" value="PROKAR_LIPOPROTEIN"/>
    <property type="match status" value="1"/>
</dbReference>
<dbReference type="GO" id="GO:0009653">
    <property type="term" value="P:anatomical structure morphogenesis"/>
    <property type="evidence" value="ECO:0007669"/>
    <property type="project" value="UniProtKB-ARBA"/>
</dbReference>
<evidence type="ECO:0000256" key="9">
    <source>
        <dbReference type="ARBA" id="ARBA00022737"/>
    </source>
</evidence>
<dbReference type="InterPro" id="IPR032675">
    <property type="entry name" value="LRR_dom_sf"/>
</dbReference>
<dbReference type="AlphaFoldDB" id="T1GEJ0"/>
<keyword evidence="7 17" id="KW-0812">Transmembrane</keyword>
<dbReference type="InterPro" id="IPR000157">
    <property type="entry name" value="TIR_dom"/>
</dbReference>
<evidence type="ECO:0000256" key="14">
    <source>
        <dbReference type="ARBA" id="ARBA00023157"/>
    </source>
</evidence>
<dbReference type="SUPFAM" id="SSF52200">
    <property type="entry name" value="Toll/Interleukin receptor TIR domain"/>
    <property type="match status" value="1"/>
</dbReference>
<dbReference type="EMBL" id="CAQQ02393984">
    <property type="status" value="NOT_ANNOTATED_CDS"/>
    <property type="molecule type" value="Genomic_DNA"/>
</dbReference>
<dbReference type="InterPro" id="IPR001611">
    <property type="entry name" value="Leu-rich_rpt"/>
</dbReference>
<reference evidence="20" key="2">
    <citation type="submission" date="2015-06" db="UniProtKB">
        <authorList>
            <consortium name="EnsemblMetazoa"/>
        </authorList>
    </citation>
    <scope>IDENTIFICATION</scope>
</reference>
<organism evidence="20 21">
    <name type="scientific">Megaselia scalaris</name>
    <name type="common">Humpbacked fly</name>
    <name type="synonym">Phora scalaris</name>
    <dbReference type="NCBI Taxonomy" id="36166"/>
    <lineage>
        <taxon>Eukaryota</taxon>
        <taxon>Metazoa</taxon>
        <taxon>Ecdysozoa</taxon>
        <taxon>Arthropoda</taxon>
        <taxon>Hexapoda</taxon>
        <taxon>Insecta</taxon>
        <taxon>Pterygota</taxon>
        <taxon>Neoptera</taxon>
        <taxon>Endopterygota</taxon>
        <taxon>Diptera</taxon>
        <taxon>Brachycera</taxon>
        <taxon>Muscomorpha</taxon>
        <taxon>Platypezoidea</taxon>
        <taxon>Phoridae</taxon>
        <taxon>Megaseliini</taxon>
        <taxon>Megaselia</taxon>
    </lineage>
</organism>
<keyword evidence="10" id="KW-0391">Immunity</keyword>
<dbReference type="FunFam" id="3.40.50.10140:FF:000019">
    <property type="entry name" value="18w protein"/>
    <property type="match status" value="1"/>
</dbReference>
<evidence type="ECO:0000259" key="19">
    <source>
        <dbReference type="PROSITE" id="PS50104"/>
    </source>
</evidence>
<dbReference type="GO" id="GO:0045087">
    <property type="term" value="P:innate immune response"/>
    <property type="evidence" value="ECO:0007669"/>
    <property type="project" value="UniProtKB-KW"/>
</dbReference>
<dbReference type="InterPro" id="IPR035897">
    <property type="entry name" value="Toll_tir_struct_dom_sf"/>
</dbReference>
<feature type="region of interest" description="Disordered" evidence="16">
    <location>
        <begin position="1108"/>
        <end position="1179"/>
    </location>
</feature>
<dbReference type="PANTHER" id="PTHR24366:SF168">
    <property type="entry name" value="GH22922P-RELATED"/>
    <property type="match status" value="1"/>
</dbReference>